<dbReference type="EMBL" id="CH476615">
    <property type="protein sequence ID" value="EEP75453.1"/>
    <property type="molecule type" value="Genomic_DNA"/>
</dbReference>
<name>C4JD92_UNCRE</name>
<dbReference type="InParanoid" id="C4JD92"/>
<dbReference type="eggNOG" id="ENOG502RZ6R">
    <property type="taxonomic scope" value="Eukaryota"/>
</dbReference>
<dbReference type="HOGENOM" id="CLU_886217_0_0_1"/>
<keyword evidence="1" id="KW-0812">Transmembrane</keyword>
<evidence type="ECO:0000256" key="1">
    <source>
        <dbReference type="SAM" id="Phobius"/>
    </source>
</evidence>
<dbReference type="OrthoDB" id="3692311at2759"/>
<keyword evidence="3" id="KW-1185">Reference proteome</keyword>
<accession>C4JD92</accession>
<organism evidence="2 3">
    <name type="scientific">Uncinocarpus reesii (strain UAMH 1704)</name>
    <dbReference type="NCBI Taxonomy" id="336963"/>
    <lineage>
        <taxon>Eukaryota</taxon>
        <taxon>Fungi</taxon>
        <taxon>Dikarya</taxon>
        <taxon>Ascomycota</taxon>
        <taxon>Pezizomycotina</taxon>
        <taxon>Eurotiomycetes</taxon>
        <taxon>Eurotiomycetidae</taxon>
        <taxon>Onygenales</taxon>
        <taxon>Onygenaceae</taxon>
        <taxon>Uncinocarpus</taxon>
    </lineage>
</organism>
<feature type="transmembrane region" description="Helical" evidence="1">
    <location>
        <begin position="214"/>
        <end position="236"/>
    </location>
</feature>
<keyword evidence="1" id="KW-0472">Membrane</keyword>
<dbReference type="OMA" id="QCAVTAM"/>
<protein>
    <submittedName>
        <fullName evidence="2">Uncharacterized protein</fullName>
    </submittedName>
</protein>
<dbReference type="KEGG" id="ure:UREG_00299"/>
<evidence type="ECO:0000313" key="3">
    <source>
        <dbReference type="Proteomes" id="UP000002058"/>
    </source>
</evidence>
<keyword evidence="1" id="KW-1133">Transmembrane helix</keyword>
<sequence>MWRIGSFPTQNETEFPAVTGNQETVTSSPPTLLFQARHSGKTVAYCGIKRIYVESAITCIGDPSLLRKPQCAVTAMRDSLRPHQPSDITPFLFAGTFVSFSARLAQSAGQGHAGYATVTERYLNNTENPLLADARHMTLYDQPKRVFSQRLSQVLNTYFLPSLLPEGIVDDLSVTLSQDSTPEKGWNLNNTLSRTATAIVTNHSAETYAVSGGWVAIFIFSSLVMFGAAVMSAILAHRTSIPDVLGYVSSFTRDAKYFPLPQGGSRLDGLARSRILKNWVVRLGDVKGSDEEIGHLAFAEVRAAGRARKGRLYW</sequence>
<evidence type="ECO:0000313" key="2">
    <source>
        <dbReference type="EMBL" id="EEP75453.1"/>
    </source>
</evidence>
<dbReference type="RefSeq" id="XP_002540786.1">
    <property type="nucleotide sequence ID" value="XM_002540740.1"/>
</dbReference>
<dbReference type="GeneID" id="8439055"/>
<reference evidence="3" key="1">
    <citation type="journal article" date="2009" name="Genome Res.">
        <title>Comparative genomic analyses of the human fungal pathogens Coccidioides and their relatives.</title>
        <authorList>
            <person name="Sharpton T.J."/>
            <person name="Stajich J.E."/>
            <person name="Rounsley S.D."/>
            <person name="Gardner M.J."/>
            <person name="Wortman J.R."/>
            <person name="Jordar V.S."/>
            <person name="Maiti R."/>
            <person name="Kodira C.D."/>
            <person name="Neafsey D.E."/>
            <person name="Zeng Q."/>
            <person name="Hung C.-Y."/>
            <person name="McMahan C."/>
            <person name="Muszewska A."/>
            <person name="Grynberg M."/>
            <person name="Mandel M.A."/>
            <person name="Kellner E.M."/>
            <person name="Barker B.M."/>
            <person name="Galgiani J.N."/>
            <person name="Orbach M.J."/>
            <person name="Kirkland T.N."/>
            <person name="Cole G.T."/>
            <person name="Henn M.R."/>
            <person name="Birren B.W."/>
            <person name="Taylor J.W."/>
        </authorList>
    </citation>
    <scope>NUCLEOTIDE SEQUENCE [LARGE SCALE GENOMIC DNA]</scope>
    <source>
        <strain evidence="3">UAMH 1704</strain>
    </source>
</reference>
<dbReference type="AlphaFoldDB" id="C4JD92"/>
<gene>
    <name evidence="2" type="ORF">UREG_00299</name>
</gene>
<dbReference type="Proteomes" id="UP000002058">
    <property type="component" value="Unassembled WGS sequence"/>
</dbReference>
<proteinExistence type="predicted"/>
<dbReference type="VEuPathDB" id="FungiDB:UREG_00299"/>